<dbReference type="InterPro" id="IPR011990">
    <property type="entry name" value="TPR-like_helical_dom_sf"/>
</dbReference>
<dbReference type="SUPFAM" id="SSF52540">
    <property type="entry name" value="P-loop containing nucleoside triphosphate hydrolases"/>
    <property type="match status" value="1"/>
</dbReference>
<dbReference type="SUPFAM" id="SSF48452">
    <property type="entry name" value="TPR-like"/>
    <property type="match status" value="1"/>
</dbReference>
<feature type="domain" description="UvrD-like helicase ATP-binding" evidence="6">
    <location>
        <begin position="803"/>
        <end position="951"/>
    </location>
</feature>
<evidence type="ECO:0000256" key="4">
    <source>
        <dbReference type="ARBA" id="ARBA00022840"/>
    </source>
</evidence>
<name>A0A8W8LYR9_MAGGI</name>
<dbReference type="InterPro" id="IPR039904">
    <property type="entry name" value="TRANK1"/>
</dbReference>
<organism evidence="7 8">
    <name type="scientific">Magallana gigas</name>
    <name type="common">Pacific oyster</name>
    <name type="synonym">Crassostrea gigas</name>
    <dbReference type="NCBI Taxonomy" id="29159"/>
    <lineage>
        <taxon>Eukaryota</taxon>
        <taxon>Metazoa</taxon>
        <taxon>Spiralia</taxon>
        <taxon>Lophotrochozoa</taxon>
        <taxon>Mollusca</taxon>
        <taxon>Bivalvia</taxon>
        <taxon>Autobranchia</taxon>
        <taxon>Pteriomorphia</taxon>
        <taxon>Ostreida</taxon>
        <taxon>Ostreoidea</taxon>
        <taxon>Ostreidae</taxon>
        <taxon>Magallana</taxon>
    </lineage>
</organism>
<dbReference type="PANTHER" id="PTHR21529">
    <property type="entry name" value="MAMMARY TURMOR VIRUS RECEPTOR HOMOLOG 1, 2 MTVR1, 2"/>
    <property type="match status" value="1"/>
</dbReference>
<feature type="compositionally biased region" description="Basic and acidic residues" evidence="5">
    <location>
        <begin position="1658"/>
        <end position="1670"/>
    </location>
</feature>
<dbReference type="InterPro" id="IPR013986">
    <property type="entry name" value="DExx_box_DNA_helicase_dom_sf"/>
</dbReference>
<accession>A0A8W8LYR9</accession>
<dbReference type="Proteomes" id="UP000005408">
    <property type="component" value="Unassembled WGS sequence"/>
</dbReference>
<keyword evidence="2" id="KW-0378">Hydrolase</keyword>
<keyword evidence="1" id="KW-0547">Nucleotide-binding</keyword>
<feature type="compositionally biased region" description="Polar residues" evidence="5">
    <location>
        <begin position="1563"/>
        <end position="1574"/>
    </location>
</feature>
<dbReference type="Pfam" id="PF00580">
    <property type="entry name" value="UvrD-helicase"/>
    <property type="match status" value="1"/>
</dbReference>
<keyword evidence="4" id="KW-0067">ATP-binding</keyword>
<dbReference type="InterPro" id="IPR014016">
    <property type="entry name" value="UvrD-like_ATP-bd"/>
</dbReference>
<dbReference type="GO" id="GO:0005524">
    <property type="term" value="F:ATP binding"/>
    <property type="evidence" value="ECO:0007669"/>
    <property type="project" value="UniProtKB-KW"/>
</dbReference>
<evidence type="ECO:0000313" key="8">
    <source>
        <dbReference type="Proteomes" id="UP000005408"/>
    </source>
</evidence>
<dbReference type="InterPro" id="IPR027417">
    <property type="entry name" value="P-loop_NTPase"/>
</dbReference>
<evidence type="ECO:0000256" key="3">
    <source>
        <dbReference type="ARBA" id="ARBA00022806"/>
    </source>
</evidence>
<dbReference type="EnsemblMetazoa" id="G29751.1">
    <property type="protein sequence ID" value="G29751.1:cds"/>
    <property type="gene ID" value="G29751"/>
</dbReference>
<dbReference type="GO" id="GO:0004386">
    <property type="term" value="F:helicase activity"/>
    <property type="evidence" value="ECO:0007669"/>
    <property type="project" value="UniProtKB-KW"/>
</dbReference>
<protein>
    <recommendedName>
        <fullName evidence="6">UvrD-like helicase ATP-binding domain-containing protein</fullName>
    </recommendedName>
</protein>
<evidence type="ECO:0000256" key="2">
    <source>
        <dbReference type="ARBA" id="ARBA00022801"/>
    </source>
</evidence>
<keyword evidence="3" id="KW-0347">Helicase</keyword>
<dbReference type="Gene3D" id="1.10.10.160">
    <property type="match status" value="1"/>
</dbReference>
<feature type="region of interest" description="Disordered" evidence="5">
    <location>
        <begin position="1554"/>
        <end position="1579"/>
    </location>
</feature>
<feature type="region of interest" description="Disordered" evidence="5">
    <location>
        <begin position="1656"/>
        <end position="1689"/>
    </location>
</feature>
<evidence type="ECO:0000259" key="6">
    <source>
        <dbReference type="Pfam" id="PF00580"/>
    </source>
</evidence>
<proteinExistence type="predicted"/>
<feature type="compositionally biased region" description="Basic and acidic residues" evidence="5">
    <location>
        <begin position="639"/>
        <end position="648"/>
    </location>
</feature>
<evidence type="ECO:0000256" key="5">
    <source>
        <dbReference type="SAM" id="MobiDB-lite"/>
    </source>
</evidence>
<evidence type="ECO:0000313" key="7">
    <source>
        <dbReference type="EnsemblMetazoa" id="G29751.1:cds"/>
    </source>
</evidence>
<evidence type="ECO:0000256" key="1">
    <source>
        <dbReference type="ARBA" id="ARBA00022741"/>
    </source>
</evidence>
<dbReference type="GO" id="GO:0016787">
    <property type="term" value="F:hydrolase activity"/>
    <property type="evidence" value="ECO:0007669"/>
    <property type="project" value="UniProtKB-KW"/>
</dbReference>
<reference evidence="7" key="1">
    <citation type="submission" date="2022-08" db="UniProtKB">
        <authorList>
            <consortium name="EnsemblMetazoa"/>
        </authorList>
    </citation>
    <scope>IDENTIFICATION</scope>
    <source>
        <strain evidence="7">05x7-T-G4-1.051#20</strain>
    </source>
</reference>
<dbReference type="Gene3D" id="3.40.50.300">
    <property type="entry name" value="P-loop containing nucleotide triphosphate hydrolases"/>
    <property type="match status" value="2"/>
</dbReference>
<sequence length="1800" mass="210242">MDCAYATSLANKKRRTARLIKQISKEEEMNERKRKFEIWKLHEENSQKIDNFKTYVFVKVDETPSEKVNSIYKCDCKFTLQKIKESGNISEEQKIGHLIEVIRKDHRLSTHHKVQHECVSLIANAVSKEDAPEIMKTMLEISEPVFEAYLHELCHLKRWEELHKILKSYRDDGILVNDLLKRKMLRVLRVLFHHDVDPTLLRIYPGDTAIHAAVCIGFQFEHENFAIFGDFVEMYNRDKMNYKCLNPCQLDDNGDSLVDMISNEPETPRKRKLMETLKDLRVPEKTNVTNDENTTYDYQDEKMSINVKIERLEQHLLDEISKLSPGIFNKSELRPIVKFSSEKTNQQNQSEMECERNETGSSFDEVDLKSFESLPWEIECTSGFKKAINSRHVPVHTKKRAFECIKKLAEGYREPHLCKALHHNGNQDIKLFEIKLDKAVRIIWENAINFSPRCNNMSAVTDIECDVIFSEVIRIWDIVLNHDRIHACVENITESYKQCNIFRLSYSPKENYGIKGSTELELPKLFTKRNTNKLVEFKETERNFYISVNPNVTKFYDVSPDLVSHALKYLNNDVDLPFKVTDLEYLFIKMKFDAPILLLGRSGTGKTTCCIYKLWAIFEEYWRHQETKCSSNSNLAASKHSDGKRMDDSEYSEENQLRQIDPEEGLRQLFVTKNPILCSEAERNFIELRKSSSVEKNFSPSEIKTSYETLQEIGEKGYPLFLTYKQLIELLDVSIGPPFYLANENLVDWSDKNNTEDLAQFHNNDDNFSDFSSEDDEFQSEGPSEKFKSRNKLKFKKHTQRKLLTYEIFERDIWMKIKKSTTCHASLVWTEVRSFIKGSFAALNSSKGHLTLEQYKEIGKKVAPLFQDDRELIYEMFKSYERVKKHSHYIDEGDVTFNLFHRMRNLRKDVYFHEVYVDETQDFTNAELCILMQLCSIPNRIFLTGDTAQCIMQGISFRFKDLQALLFKIKENGRDTVNVPEKLYHLPHNYRSHAGMMIGPKPVILRTSRKENLHLLLSGNERETSKIDLGAHQVVLVTKDETKKTVKSTFQKCLVLTIDCAKGLEFDDVLLFNFFKDSHANKEWRVVTSFLEMLTKEHDPYKSKDKRSFIHSDISTNLYPRPLEFDPRKHKILNTELKRLYTALTRARTNVWIFDEDEECRLPMFDYFIKRNLVEVKDDASLIRFSKQSECKDWCKQGEFFFRKKRFDLAADCFKEGSDIFKARLAGAYHEKQLARSMDEKSQKYHLMRAAHLFFQCKKAMKAEKCLRIASQYKCLGRFYERTQQMHDAADMYRKAILPFDQSRCLEYLGYFGKAISVLVDNACFDFARASLKKFTQHQKSEDKIPESLDSDSKICAKAADCFGKMQNNAQFLKFAKNIECRNERFVMYLKYNFFDEAFELNWPKGTEDKRVDFYMQCGAVQNALHILKDNTQRNKDKRFQCILIMSQIALHKKEKKNLDEIEEKLKQIIHNHSNLVTVAKAHLLIGEHKLLWCSWDSENGLSHTTEKENHYFKDISIKPETRTAITKAEISTDSKKYEEHYILGENPQLFHEEFPKPKIDDTNSQLNTSNDNGAATHEDSDVKKMAFENGAEQNKLFKSGLLDEIKDRNQLGKENSTDRNDNFYDAKRLTDSDEKVKAISTASCGGNAAVDTNLNQKKLDDGDQLEKNRKMNNSFGHKNLPNDNKDGFPDDNFLTDSVSIMASRDTDNLFTKSAEADETNQQMNKMDLIDRKFDNSYSQNDDKIEDNHYKKNLSINPETILSETIKSIHANDMECSDQHTQWEDDGDESLNDIRYLFKV</sequence>
<feature type="region of interest" description="Disordered" evidence="5">
    <location>
        <begin position="633"/>
        <end position="656"/>
    </location>
</feature>
<keyword evidence="8" id="KW-1185">Reference proteome</keyword>
<dbReference type="PANTHER" id="PTHR21529:SF4">
    <property type="entry name" value="TPR AND ANKYRIN REPEAT-CONTAINING PROTEIN 1"/>
    <property type="match status" value="1"/>
</dbReference>